<dbReference type="Proteomes" id="UP000309174">
    <property type="component" value="Unassembled WGS sequence"/>
</dbReference>
<dbReference type="OrthoDB" id="3634362at2"/>
<accession>A0A5C4J770</accession>
<evidence type="ECO:0000313" key="3">
    <source>
        <dbReference type="Proteomes" id="UP000309174"/>
    </source>
</evidence>
<dbReference type="EMBL" id="VCKW01000172">
    <property type="protein sequence ID" value="TMQ92164.1"/>
    <property type="molecule type" value="Genomic_DNA"/>
</dbReference>
<organism evidence="2 3">
    <name type="scientific">Actinomadura soli</name>
    <dbReference type="NCBI Taxonomy" id="2508997"/>
    <lineage>
        <taxon>Bacteria</taxon>
        <taxon>Bacillati</taxon>
        <taxon>Actinomycetota</taxon>
        <taxon>Actinomycetes</taxon>
        <taxon>Streptosporangiales</taxon>
        <taxon>Thermomonosporaceae</taxon>
        <taxon>Actinomadura</taxon>
    </lineage>
</organism>
<proteinExistence type="predicted"/>
<comment type="caution">
    <text evidence="2">The sequence shown here is derived from an EMBL/GenBank/DDBJ whole genome shotgun (WGS) entry which is preliminary data.</text>
</comment>
<dbReference type="RefSeq" id="WP_138648178.1">
    <property type="nucleotide sequence ID" value="NZ_VCKW01000172.1"/>
</dbReference>
<gene>
    <name evidence="2" type="ORF">ETD83_27855</name>
</gene>
<keyword evidence="3" id="KW-1185">Reference proteome</keyword>
<protein>
    <submittedName>
        <fullName evidence="2">HPF/RaiA family ribosome-associated protein</fullName>
    </submittedName>
</protein>
<evidence type="ECO:0000313" key="2">
    <source>
        <dbReference type="EMBL" id="TMQ92164.1"/>
    </source>
</evidence>
<sequence length="119" mass="13181">MTIDRQSAAIAGRLRLGTGFADSERDQIVECFTPLWTRLRSFEHGAIQLELSVKDRGGAGPLMTLTCEIADRPGLVATSAEHDVTAALFEVRDGLMHQVQDAKTRREPRMRPGSRHRPA</sequence>
<name>A0A5C4J770_9ACTN</name>
<reference evidence="2 3" key="1">
    <citation type="submission" date="2019-05" db="EMBL/GenBank/DDBJ databases">
        <title>Draft genome sequence of Actinomadura sp. 14C53.</title>
        <authorList>
            <person name="Saricaoglu S."/>
            <person name="Isik K."/>
        </authorList>
    </citation>
    <scope>NUCLEOTIDE SEQUENCE [LARGE SCALE GENOMIC DNA]</scope>
    <source>
        <strain evidence="2 3">14C53</strain>
    </source>
</reference>
<feature type="region of interest" description="Disordered" evidence="1">
    <location>
        <begin position="98"/>
        <end position="119"/>
    </location>
</feature>
<evidence type="ECO:0000256" key="1">
    <source>
        <dbReference type="SAM" id="MobiDB-lite"/>
    </source>
</evidence>
<dbReference type="AlphaFoldDB" id="A0A5C4J770"/>
<feature type="compositionally biased region" description="Basic and acidic residues" evidence="1">
    <location>
        <begin position="98"/>
        <end position="110"/>
    </location>
</feature>